<proteinExistence type="predicted"/>
<feature type="domain" description="MTTase N-terminal" evidence="5">
    <location>
        <begin position="1"/>
        <end position="92"/>
    </location>
</feature>
<dbReference type="InterPro" id="IPR011009">
    <property type="entry name" value="Kinase-like_dom_sf"/>
</dbReference>
<reference evidence="6 7" key="1">
    <citation type="submission" date="2018-09" db="EMBL/GenBank/DDBJ databases">
        <title>A high-quality reference genome of wild soybean provides a powerful tool to mine soybean genomes.</title>
        <authorList>
            <person name="Xie M."/>
            <person name="Chung C.Y.L."/>
            <person name="Li M.-W."/>
            <person name="Wong F.-L."/>
            <person name="Chan T.-F."/>
            <person name="Lam H.-M."/>
        </authorList>
    </citation>
    <scope>NUCLEOTIDE SEQUENCE [LARGE SCALE GENOMIC DNA]</scope>
    <source>
        <strain evidence="7">cv. W05</strain>
        <tissue evidence="6">Hypocotyl of etiolated seedlings</tissue>
    </source>
</reference>
<keyword evidence="4" id="KW-0812">Transmembrane</keyword>
<dbReference type="GO" id="GO:0051539">
    <property type="term" value="F:4 iron, 4 sulfur cluster binding"/>
    <property type="evidence" value="ECO:0007669"/>
    <property type="project" value="InterPro"/>
</dbReference>
<keyword evidence="7" id="KW-1185">Reference proteome</keyword>
<feature type="compositionally biased region" description="Basic residues" evidence="3">
    <location>
        <begin position="1"/>
        <end position="13"/>
    </location>
</feature>
<evidence type="ECO:0000256" key="4">
    <source>
        <dbReference type="SAM" id="Phobius"/>
    </source>
</evidence>
<feature type="region of interest" description="Disordered" evidence="3">
    <location>
        <begin position="1"/>
        <end position="21"/>
    </location>
</feature>
<gene>
    <name evidence="6" type="ORF">D0Y65_002712</name>
</gene>
<dbReference type="Pfam" id="PF07714">
    <property type="entry name" value="PK_Tyr_Ser-Thr"/>
    <property type="match status" value="1"/>
</dbReference>
<comment type="cofactor">
    <cofactor evidence="1">
        <name>[4Fe-4S] cluster</name>
        <dbReference type="ChEBI" id="CHEBI:49883"/>
    </cofactor>
</comment>
<sequence>MKNRYLAHAQHHPPFHDSALPKRKLDKSCTVKSPSQYAMDAIISKGKSSNKPLVVVGCFPQGSRDLKDLERISIIGVQQINRVFEIVEKTLKGHEVRLLTCQKLATLELQKVRKNEFVEILPINVGCLGACTYCKTKHVRGHLRSYTIDSLIGCVKSMISEGVRALLWKVVYSEHSDPKSLWVATLDPNGAITFYDLNKRRAPNPEAVKVPQDPCGIPQSSDLYCGCFFENCDAGHGNKKGRNDTVLVVVIFVLTVLIIVGLITGFWYYYKRKTNVAKYPQDNLDEDDNFLDRLSGMTAHFTFAAFCRATEDFSRNIAEGGFGSVYLGVLEDGTQLAVKKLEGVGQGAKEFKAEVSIVGSIHHVHLVKLSRTLILDFQTVTVNAVLAHPTLVEWLVFSSAGPWENWDHLCTIYNLEDDVAFDAGNIVMTEPISVEPNITLTKEQTATSENTRSKRIISIAKK</sequence>
<dbReference type="PANTHER" id="PTHR11918:SF45">
    <property type="entry name" value="THREONYLCARBAMOYLADENOSINE TRNA METHYLTHIOTRANSFERASE"/>
    <property type="match status" value="1"/>
</dbReference>
<dbReference type="PANTHER" id="PTHR11918">
    <property type="entry name" value="RADICAL SAM PROTEINS"/>
    <property type="match status" value="1"/>
</dbReference>
<dbReference type="SUPFAM" id="SSF56112">
    <property type="entry name" value="Protein kinase-like (PK-like)"/>
    <property type="match status" value="1"/>
</dbReference>
<feature type="transmembrane region" description="Helical" evidence="4">
    <location>
        <begin position="246"/>
        <end position="270"/>
    </location>
</feature>
<organism evidence="6 7">
    <name type="scientific">Glycine soja</name>
    <name type="common">Wild soybean</name>
    <dbReference type="NCBI Taxonomy" id="3848"/>
    <lineage>
        <taxon>Eukaryota</taxon>
        <taxon>Viridiplantae</taxon>
        <taxon>Streptophyta</taxon>
        <taxon>Embryophyta</taxon>
        <taxon>Tracheophyta</taxon>
        <taxon>Spermatophyta</taxon>
        <taxon>Magnoliopsida</taxon>
        <taxon>eudicotyledons</taxon>
        <taxon>Gunneridae</taxon>
        <taxon>Pentapetalae</taxon>
        <taxon>rosids</taxon>
        <taxon>fabids</taxon>
        <taxon>Fabales</taxon>
        <taxon>Fabaceae</taxon>
        <taxon>Papilionoideae</taxon>
        <taxon>50 kb inversion clade</taxon>
        <taxon>NPAAA clade</taxon>
        <taxon>indigoferoid/millettioid clade</taxon>
        <taxon>Phaseoleae</taxon>
        <taxon>Glycine</taxon>
        <taxon>Glycine subgen. Soja</taxon>
    </lineage>
</organism>
<keyword evidence="4" id="KW-1133">Transmembrane helix</keyword>
<dbReference type="Gene3D" id="3.30.200.20">
    <property type="entry name" value="Phosphorylase Kinase, domain 1"/>
    <property type="match status" value="1"/>
</dbReference>
<evidence type="ECO:0000259" key="5">
    <source>
        <dbReference type="PROSITE" id="PS51449"/>
    </source>
</evidence>
<evidence type="ECO:0000256" key="3">
    <source>
        <dbReference type="SAM" id="MobiDB-lite"/>
    </source>
</evidence>
<dbReference type="InterPro" id="IPR013848">
    <property type="entry name" value="Methylthiotransferase_N"/>
</dbReference>
<evidence type="ECO:0000313" key="7">
    <source>
        <dbReference type="Proteomes" id="UP000289340"/>
    </source>
</evidence>
<dbReference type="PROSITE" id="PS51449">
    <property type="entry name" value="MTTASE_N"/>
    <property type="match status" value="1"/>
</dbReference>
<keyword evidence="2 6" id="KW-0808">Transferase</keyword>
<evidence type="ECO:0000256" key="2">
    <source>
        <dbReference type="ARBA" id="ARBA00022679"/>
    </source>
</evidence>
<dbReference type="InterPro" id="IPR001245">
    <property type="entry name" value="Ser-Thr/Tyr_kinase_cat_dom"/>
</dbReference>
<evidence type="ECO:0000313" key="6">
    <source>
        <dbReference type="EMBL" id="RZC22989.1"/>
    </source>
</evidence>
<dbReference type="GO" id="GO:0005783">
    <property type="term" value="C:endoplasmic reticulum"/>
    <property type="evidence" value="ECO:0007669"/>
    <property type="project" value="TreeGrafter"/>
</dbReference>
<dbReference type="Gene3D" id="3.30.750.210">
    <property type="match status" value="1"/>
</dbReference>
<dbReference type="GO" id="GO:0035598">
    <property type="term" value="F:tRNA (N(6)-L-threonylcarbamoyladenosine(37)-C(2))-methylthiotransferase activity"/>
    <property type="evidence" value="ECO:0007669"/>
    <property type="project" value="TreeGrafter"/>
</dbReference>
<dbReference type="GO" id="GO:0004672">
    <property type="term" value="F:protein kinase activity"/>
    <property type="evidence" value="ECO:0007669"/>
    <property type="project" value="InterPro"/>
</dbReference>
<dbReference type="Proteomes" id="UP000289340">
    <property type="component" value="Chromosome 2"/>
</dbReference>
<dbReference type="InterPro" id="IPR020612">
    <property type="entry name" value="Methylthiotransferase_CS"/>
</dbReference>
<comment type="caution">
    <text evidence="6">The sequence shown here is derived from an EMBL/GenBank/DDBJ whole genome shotgun (WGS) entry which is preliminary data.</text>
</comment>
<evidence type="ECO:0000256" key="1">
    <source>
        <dbReference type="ARBA" id="ARBA00001966"/>
    </source>
</evidence>
<dbReference type="EMBL" id="QZWG01000002">
    <property type="protein sequence ID" value="RZC22989.1"/>
    <property type="molecule type" value="Genomic_DNA"/>
</dbReference>
<accession>A0A445LIB4</accession>
<protein>
    <submittedName>
        <fullName evidence="6">Threonylcarbamoyladenosine tRNA methylthiotransferase</fullName>
    </submittedName>
</protein>
<keyword evidence="4" id="KW-0472">Membrane</keyword>
<name>A0A445LIB4_GLYSO</name>
<dbReference type="PROSITE" id="PS01278">
    <property type="entry name" value="MTTASE_RADICAL"/>
    <property type="match status" value="1"/>
</dbReference>
<dbReference type="AlphaFoldDB" id="A0A445LIB4"/>